<dbReference type="EMBL" id="RCZI01000003">
    <property type="protein sequence ID" value="TPG27732.1"/>
    <property type="molecule type" value="Genomic_DNA"/>
</dbReference>
<dbReference type="AlphaFoldDB" id="A0A502DTU1"/>
<dbReference type="Proteomes" id="UP000319212">
    <property type="component" value="Unassembled WGS sequence"/>
</dbReference>
<evidence type="ECO:0000313" key="2">
    <source>
        <dbReference type="Proteomes" id="UP000319212"/>
    </source>
</evidence>
<gene>
    <name evidence="1" type="ORF">EAH82_13330</name>
</gene>
<comment type="caution">
    <text evidence="1">The sequence shown here is derived from an EMBL/GenBank/DDBJ whole genome shotgun (WGS) entry which is preliminary data.</text>
</comment>
<proteinExistence type="predicted"/>
<name>A0A502DTU1_9BURK</name>
<evidence type="ECO:0000313" key="1">
    <source>
        <dbReference type="EMBL" id="TPG27732.1"/>
    </source>
</evidence>
<reference evidence="1 2" key="1">
    <citation type="journal article" date="2019" name="Environ. Microbiol.">
        <title>Species interactions and distinct microbial communities in high Arctic permafrost affected cryosols are associated with the CH4 and CO2 gas fluxes.</title>
        <authorList>
            <person name="Altshuler I."/>
            <person name="Hamel J."/>
            <person name="Turney S."/>
            <person name="Magnuson E."/>
            <person name="Levesque R."/>
            <person name="Greer C."/>
            <person name="Whyte L.G."/>
        </authorList>
    </citation>
    <scope>NUCLEOTIDE SEQUENCE [LARGE SCALE GENOMIC DNA]</scope>
    <source>
        <strain evidence="1 2">S06.C</strain>
    </source>
</reference>
<accession>A0A502DTU1</accession>
<protein>
    <submittedName>
        <fullName evidence="1">Uncharacterized protein</fullName>
    </submittedName>
</protein>
<sequence>MLRRSRGRRLEEIRQRAGQTLEQIEFIVGQHARRRVEGEAVTQRRLDQTLRDPVLVCDIVQRFEMKAARVRGSGDGGGEIHAAM</sequence>
<organism evidence="1 2">
    <name type="scientific">Variovorax guangxiensis</name>
    <dbReference type="NCBI Taxonomy" id="1775474"/>
    <lineage>
        <taxon>Bacteria</taxon>
        <taxon>Pseudomonadati</taxon>
        <taxon>Pseudomonadota</taxon>
        <taxon>Betaproteobacteria</taxon>
        <taxon>Burkholderiales</taxon>
        <taxon>Comamonadaceae</taxon>
        <taxon>Variovorax</taxon>
    </lineage>
</organism>